<evidence type="ECO:0000313" key="2">
    <source>
        <dbReference type="Proteomes" id="UP000054559"/>
    </source>
</evidence>
<protein>
    <submittedName>
        <fullName evidence="1">Uncharacterized protein</fullName>
    </submittedName>
</protein>
<organism evidence="1 2">
    <name type="scientific">Coccidioides immitis RMSCC 3703</name>
    <dbReference type="NCBI Taxonomy" id="454286"/>
    <lineage>
        <taxon>Eukaryota</taxon>
        <taxon>Fungi</taxon>
        <taxon>Dikarya</taxon>
        <taxon>Ascomycota</taxon>
        <taxon>Pezizomycotina</taxon>
        <taxon>Eurotiomycetes</taxon>
        <taxon>Eurotiomycetidae</taxon>
        <taxon>Onygenales</taxon>
        <taxon>Onygenaceae</taxon>
        <taxon>Coccidioides</taxon>
    </lineage>
</organism>
<name>A0A0J8QK11_COCIT</name>
<evidence type="ECO:0000313" key="1">
    <source>
        <dbReference type="EMBL" id="KMU72754.1"/>
    </source>
</evidence>
<reference evidence="2" key="1">
    <citation type="journal article" date="2010" name="Genome Res.">
        <title>Population genomic sequencing of Coccidioides fungi reveals recent hybridization and transposon control.</title>
        <authorList>
            <person name="Neafsey D.E."/>
            <person name="Barker B.M."/>
            <person name="Sharpton T.J."/>
            <person name="Stajich J.E."/>
            <person name="Park D.J."/>
            <person name="Whiston E."/>
            <person name="Hung C.-Y."/>
            <person name="McMahan C."/>
            <person name="White J."/>
            <person name="Sykes S."/>
            <person name="Heiman D."/>
            <person name="Young S."/>
            <person name="Zeng Q."/>
            <person name="Abouelleil A."/>
            <person name="Aftuck L."/>
            <person name="Bessette D."/>
            <person name="Brown A."/>
            <person name="FitzGerald M."/>
            <person name="Lui A."/>
            <person name="Macdonald J.P."/>
            <person name="Priest M."/>
            <person name="Orbach M.J."/>
            <person name="Galgiani J.N."/>
            <person name="Kirkland T.N."/>
            <person name="Cole G.T."/>
            <person name="Birren B.W."/>
            <person name="Henn M.R."/>
            <person name="Taylor J.W."/>
            <person name="Rounsley S.D."/>
        </authorList>
    </citation>
    <scope>NUCLEOTIDE SEQUENCE [LARGE SCALE GENOMIC DNA]</scope>
    <source>
        <strain evidence="2">RMSCC 3703</strain>
    </source>
</reference>
<proteinExistence type="predicted"/>
<gene>
    <name evidence="1" type="ORF">CISG_03188</name>
</gene>
<dbReference type="Proteomes" id="UP000054559">
    <property type="component" value="Unassembled WGS sequence"/>
</dbReference>
<dbReference type="EMBL" id="DS268128">
    <property type="protein sequence ID" value="KMU72754.1"/>
    <property type="molecule type" value="Genomic_DNA"/>
</dbReference>
<sequence>MKLDFKIQAQKYLGQPGSLQYQAQLYDFQHGIKGFFFRRIVNKERFNHTRECQEEEEGCGASGSLNPPSVSFLASLRRLAKNGRWGNESCRSQAGFKALFRSRIGPRRWRVKPSALRSGARPRCLVPLLAQAGERQVLFPQMVLPVIDRNWLAVASFSRLFMRLLPIPHSDPLSIMEIVTSGRVFEGRSIRRGEHTWINVILPKRQNIALAESNVNAIMMSK</sequence>
<accession>A0A0J8QK11</accession>
<dbReference type="AlphaFoldDB" id="A0A0J8QK11"/>